<reference evidence="1 2" key="1">
    <citation type="submission" date="2013-07" db="EMBL/GenBank/DDBJ databases">
        <title>The Genome Sequence of Cryptococcus heveanensis BCC8398.</title>
        <authorList>
            <consortium name="The Broad Institute Genome Sequencing Platform"/>
            <person name="Cuomo C."/>
            <person name="Litvintseva A."/>
            <person name="Chen Y."/>
            <person name="Heitman J."/>
            <person name="Sun S."/>
            <person name="Springer D."/>
            <person name="Dromer F."/>
            <person name="Young S.K."/>
            <person name="Zeng Q."/>
            <person name="Gargeya S."/>
            <person name="Fitzgerald M."/>
            <person name="Abouelleil A."/>
            <person name="Alvarado L."/>
            <person name="Berlin A.M."/>
            <person name="Chapman S.B."/>
            <person name="Dewar J."/>
            <person name="Goldberg J."/>
            <person name="Griggs A."/>
            <person name="Gujja S."/>
            <person name="Hansen M."/>
            <person name="Howarth C."/>
            <person name="Imamovic A."/>
            <person name="Larimer J."/>
            <person name="McCowan C."/>
            <person name="Murphy C."/>
            <person name="Pearson M."/>
            <person name="Priest M."/>
            <person name="Roberts A."/>
            <person name="Saif S."/>
            <person name="Shea T."/>
            <person name="Sykes S."/>
            <person name="Wortman J."/>
            <person name="Nusbaum C."/>
            <person name="Birren B."/>
        </authorList>
    </citation>
    <scope>NUCLEOTIDE SEQUENCE [LARGE SCALE GENOMIC DNA]</scope>
    <source>
        <strain evidence="1 2">BCC8398</strain>
    </source>
</reference>
<dbReference type="AlphaFoldDB" id="A0A1B9GRQ1"/>
<protein>
    <submittedName>
        <fullName evidence="1">Uncharacterized protein</fullName>
    </submittedName>
</protein>
<evidence type="ECO:0000313" key="1">
    <source>
        <dbReference type="EMBL" id="OCF33750.1"/>
    </source>
</evidence>
<evidence type="ECO:0000313" key="2">
    <source>
        <dbReference type="Proteomes" id="UP000092666"/>
    </source>
</evidence>
<accession>A0A1B9GRQ1</accession>
<dbReference type="EMBL" id="KI669503">
    <property type="protein sequence ID" value="OCF33750.1"/>
    <property type="molecule type" value="Genomic_DNA"/>
</dbReference>
<dbReference type="Proteomes" id="UP000092666">
    <property type="component" value="Unassembled WGS sequence"/>
</dbReference>
<keyword evidence="2" id="KW-1185">Reference proteome</keyword>
<gene>
    <name evidence="1" type="ORF">I316_04462</name>
</gene>
<name>A0A1B9GRQ1_9TREE</name>
<reference evidence="2" key="2">
    <citation type="submission" date="2013-12" db="EMBL/GenBank/DDBJ databases">
        <title>Evolution of pathogenesis and genome organization in the Tremellales.</title>
        <authorList>
            <person name="Cuomo C."/>
            <person name="Litvintseva A."/>
            <person name="Heitman J."/>
            <person name="Chen Y."/>
            <person name="Sun S."/>
            <person name="Springer D."/>
            <person name="Dromer F."/>
            <person name="Young S."/>
            <person name="Zeng Q."/>
            <person name="Chapman S."/>
            <person name="Gujja S."/>
            <person name="Saif S."/>
            <person name="Birren B."/>
        </authorList>
    </citation>
    <scope>NUCLEOTIDE SEQUENCE [LARGE SCALE GENOMIC DNA]</scope>
    <source>
        <strain evidence="2">BCC8398</strain>
    </source>
</reference>
<proteinExistence type="predicted"/>
<organism evidence="1 2">
    <name type="scientific">Kwoniella heveanensis BCC8398</name>
    <dbReference type="NCBI Taxonomy" id="1296120"/>
    <lineage>
        <taxon>Eukaryota</taxon>
        <taxon>Fungi</taxon>
        <taxon>Dikarya</taxon>
        <taxon>Basidiomycota</taxon>
        <taxon>Agaricomycotina</taxon>
        <taxon>Tremellomycetes</taxon>
        <taxon>Tremellales</taxon>
        <taxon>Cryptococcaceae</taxon>
        <taxon>Kwoniella</taxon>
    </lineage>
</organism>
<sequence length="227" mass="25713">MIEARHEPQGLERLYPVIPAIAAYLSRKDQLRLMGTSVRLLNQLVGPLYVRLTLDMQKPNDFGLLAHWRNENGEMSALKRHLFAFTQVILLRQYRGIEALQRILDDVDSKLSSRDILFPGLLHIAVDVPEPRMKSTWLDDPLAVGIKRRYRPASQLNILAALKPPSLCMTLPLSEVVDDRSEALEWSKRNSRSFLNAVIEHDVPSGQQGALHLHPFIGMSTGTNEVH</sequence>